<name>A0A0C3KA31_PISTI</name>
<reference evidence="3" key="2">
    <citation type="submission" date="2015-01" db="EMBL/GenBank/DDBJ databases">
        <title>Evolutionary Origins and Diversification of the Mycorrhizal Mutualists.</title>
        <authorList>
            <consortium name="DOE Joint Genome Institute"/>
            <consortium name="Mycorrhizal Genomics Consortium"/>
            <person name="Kohler A."/>
            <person name="Kuo A."/>
            <person name="Nagy L.G."/>
            <person name="Floudas D."/>
            <person name="Copeland A."/>
            <person name="Barry K.W."/>
            <person name="Cichocki N."/>
            <person name="Veneault-Fourrey C."/>
            <person name="LaButti K."/>
            <person name="Lindquist E.A."/>
            <person name="Lipzen A."/>
            <person name="Lundell T."/>
            <person name="Morin E."/>
            <person name="Murat C."/>
            <person name="Riley R."/>
            <person name="Ohm R."/>
            <person name="Sun H."/>
            <person name="Tunlid A."/>
            <person name="Henrissat B."/>
            <person name="Grigoriev I.V."/>
            <person name="Hibbett D.S."/>
            <person name="Martin F."/>
        </authorList>
    </citation>
    <scope>NUCLEOTIDE SEQUENCE [LARGE SCALE GENOMIC DNA]</scope>
    <source>
        <strain evidence="3">Marx 270</strain>
    </source>
</reference>
<dbReference type="OrthoDB" id="3360976at2759"/>
<dbReference type="EMBL" id="KN831963">
    <property type="protein sequence ID" value="KIO06472.1"/>
    <property type="molecule type" value="Genomic_DNA"/>
</dbReference>
<dbReference type="AlphaFoldDB" id="A0A0C3KA31"/>
<dbReference type="Pfam" id="PF20236">
    <property type="entry name" value="DUF6593"/>
    <property type="match status" value="1"/>
</dbReference>
<sequence length="268" mass="30198">MKLVFSDDFVRHATISDEFGNVLYKVTTSACEGIRTPRRSTVWKAVPGRAIRVDGIAPPHETSHEQDLVHEGFRKLGEIEWHTFSPSKLRMFENGGGLADLGGEGMNSKEFIPAKGRLRRERAFKGPDGHTYRWELGLLKCTLYRDDGTSNPIPIAKYHRRRNFWLPFINSQDGGYLDINATVRSAADVDAKSTDGFSVAESRTVCDTASVTSGKDVESLVPSEPSEPDGNMLDLLVFTYIYVEKLRKDREHCMHPKDPWTIWGMIHA</sequence>
<dbReference type="InterPro" id="IPR046528">
    <property type="entry name" value="DUF6593"/>
</dbReference>
<dbReference type="HOGENOM" id="CLU_084280_4_1_1"/>
<organism evidence="2 3">
    <name type="scientific">Pisolithus tinctorius Marx 270</name>
    <dbReference type="NCBI Taxonomy" id="870435"/>
    <lineage>
        <taxon>Eukaryota</taxon>
        <taxon>Fungi</taxon>
        <taxon>Dikarya</taxon>
        <taxon>Basidiomycota</taxon>
        <taxon>Agaricomycotina</taxon>
        <taxon>Agaricomycetes</taxon>
        <taxon>Agaricomycetidae</taxon>
        <taxon>Boletales</taxon>
        <taxon>Sclerodermatineae</taxon>
        <taxon>Pisolithaceae</taxon>
        <taxon>Pisolithus</taxon>
    </lineage>
</organism>
<reference evidence="2 3" key="1">
    <citation type="submission" date="2014-04" db="EMBL/GenBank/DDBJ databases">
        <authorList>
            <consortium name="DOE Joint Genome Institute"/>
            <person name="Kuo A."/>
            <person name="Kohler A."/>
            <person name="Costa M.D."/>
            <person name="Nagy L.G."/>
            <person name="Floudas D."/>
            <person name="Copeland A."/>
            <person name="Barry K.W."/>
            <person name="Cichocki N."/>
            <person name="Veneault-Fourrey C."/>
            <person name="LaButti K."/>
            <person name="Lindquist E.A."/>
            <person name="Lipzen A."/>
            <person name="Lundell T."/>
            <person name="Morin E."/>
            <person name="Murat C."/>
            <person name="Sun H."/>
            <person name="Tunlid A."/>
            <person name="Henrissat B."/>
            <person name="Grigoriev I.V."/>
            <person name="Hibbett D.S."/>
            <person name="Martin F."/>
            <person name="Nordberg H.P."/>
            <person name="Cantor M.N."/>
            <person name="Hua S.X."/>
        </authorList>
    </citation>
    <scope>NUCLEOTIDE SEQUENCE [LARGE SCALE GENOMIC DNA]</scope>
    <source>
        <strain evidence="2 3">Marx 270</strain>
    </source>
</reference>
<evidence type="ECO:0000259" key="1">
    <source>
        <dbReference type="Pfam" id="PF20236"/>
    </source>
</evidence>
<accession>A0A0C3KA31</accession>
<keyword evidence="3" id="KW-1185">Reference proteome</keyword>
<dbReference type="InParanoid" id="A0A0C3KA31"/>
<proteinExistence type="predicted"/>
<feature type="domain" description="DUF6593" evidence="1">
    <location>
        <begin position="10"/>
        <end position="180"/>
    </location>
</feature>
<evidence type="ECO:0000313" key="3">
    <source>
        <dbReference type="Proteomes" id="UP000054217"/>
    </source>
</evidence>
<evidence type="ECO:0000313" key="2">
    <source>
        <dbReference type="EMBL" id="KIO06472.1"/>
    </source>
</evidence>
<gene>
    <name evidence="2" type="ORF">M404DRAFT_484094</name>
</gene>
<dbReference type="Proteomes" id="UP000054217">
    <property type="component" value="Unassembled WGS sequence"/>
</dbReference>
<protein>
    <recommendedName>
        <fullName evidence="1">DUF6593 domain-containing protein</fullName>
    </recommendedName>
</protein>